<dbReference type="InterPro" id="IPR002433">
    <property type="entry name" value="Orn_de-COase"/>
</dbReference>
<dbReference type="GO" id="GO:0004586">
    <property type="term" value="F:ornithine decarboxylase activity"/>
    <property type="evidence" value="ECO:0007669"/>
    <property type="project" value="UniProtKB-EC"/>
</dbReference>
<dbReference type="PROSITE" id="PS00879">
    <property type="entry name" value="ODR_DC_2_2"/>
    <property type="match status" value="1"/>
</dbReference>
<dbReference type="PRINTS" id="PR01179">
    <property type="entry name" value="ODADCRBXLASE"/>
</dbReference>
<dbReference type="InterPro" id="IPR022653">
    <property type="entry name" value="De-COase2_pyr-phos_BS"/>
</dbReference>
<evidence type="ECO:0000259" key="12">
    <source>
        <dbReference type="Pfam" id="PF02784"/>
    </source>
</evidence>
<evidence type="ECO:0000256" key="9">
    <source>
        <dbReference type="ARBA" id="ARBA00046672"/>
    </source>
</evidence>
<dbReference type="EC" id="4.1.1.17" evidence="7"/>
<dbReference type="SUPFAM" id="SSF50621">
    <property type="entry name" value="Alanine racemase C-terminal domain-like"/>
    <property type="match status" value="1"/>
</dbReference>
<evidence type="ECO:0000256" key="6">
    <source>
        <dbReference type="ARBA" id="ARBA00034115"/>
    </source>
</evidence>
<keyword evidence="4" id="KW-0620">Polyamine biosynthesis</keyword>
<evidence type="ECO:0000256" key="5">
    <source>
        <dbReference type="ARBA" id="ARBA00023239"/>
    </source>
</evidence>
<dbReference type="FunFam" id="3.20.20.10:FF:000005">
    <property type="entry name" value="Ornithine decarboxylase"/>
    <property type="match status" value="1"/>
</dbReference>
<dbReference type="Pfam" id="PF02784">
    <property type="entry name" value="Orn_Arg_deC_N"/>
    <property type="match status" value="1"/>
</dbReference>
<reference evidence="13" key="2">
    <citation type="submission" date="2025-08" db="UniProtKB">
        <authorList>
            <consortium name="Ensembl"/>
        </authorList>
    </citation>
    <scope>IDENTIFICATION</scope>
</reference>
<sequence length="446" mass="50177">ISVLVMDVCDIEILDTTKTISDFINDKIKERHSVDSEVPFHVANLDDLHQKHIRWLRTLPRVKPFYAVKCNSTPAVIRMLSTLGTGFDCASKGEIELVLSLGVTPEKIIFAHTTKPQSHIKYASTRGVDMMTFDCEEELLKISACHTRAKLVLRIAVDDSKSAIKLSQKFGTKPSVVKKLLERCKELDLEVIGVSFHVGSGCTDSLAYRQAIEDARHVFDTAVLLGFQMKLLDIGGGFPGNEGFQIQFDEFSKVINEALDEFFPADSGVQVIAEPGRYYVDSAFTLAVNVFAKKVVMDDNDRVMMYYISDGVFGSLNCLMYDPAHTNVAPYLHRSGEKRYRSIIWGPTCDSLDRVTATYWMPEVQVGDWLLIDNMGAYTVCCSSDFNFFDKADIYPVLSAQTWNMFNFPDMPFLYSGSYTKFSQLLTCIHWTPSTTLCAPHKCWAP</sequence>
<reference evidence="13" key="3">
    <citation type="submission" date="2025-09" db="UniProtKB">
        <authorList>
            <consortium name="Ensembl"/>
        </authorList>
    </citation>
    <scope>IDENTIFICATION</scope>
</reference>
<dbReference type="InterPro" id="IPR029066">
    <property type="entry name" value="PLP-binding_barrel"/>
</dbReference>
<comment type="function">
    <text evidence="8">Catalyzes the first and rate-limiting step of polyamine biosynthesis that converts ornithine into putrescine, which is the precursor for the polyamines, spermidine and spermine. Polyamines are essential for cell proliferation and are implicated in cellular processes, ranging from DNA replication to apoptosis.</text>
</comment>
<dbReference type="InterPro" id="IPR022644">
    <property type="entry name" value="De-COase2_N"/>
</dbReference>
<evidence type="ECO:0000313" key="14">
    <source>
        <dbReference type="Proteomes" id="UP000472271"/>
    </source>
</evidence>
<dbReference type="InterPro" id="IPR009006">
    <property type="entry name" value="Ala_racemase/Decarboxylase_C"/>
</dbReference>
<comment type="catalytic activity">
    <reaction evidence="10">
        <text>L-ornithine + H(+) = putrescine + CO2</text>
        <dbReference type="Rhea" id="RHEA:22964"/>
        <dbReference type="ChEBI" id="CHEBI:15378"/>
        <dbReference type="ChEBI" id="CHEBI:16526"/>
        <dbReference type="ChEBI" id="CHEBI:46911"/>
        <dbReference type="ChEBI" id="CHEBI:326268"/>
        <dbReference type="EC" id="4.1.1.17"/>
    </reaction>
</comment>
<evidence type="ECO:0000256" key="8">
    <source>
        <dbReference type="ARBA" id="ARBA00037173"/>
    </source>
</evidence>
<evidence type="ECO:0000256" key="4">
    <source>
        <dbReference type="ARBA" id="ARBA00023115"/>
    </source>
</evidence>
<dbReference type="SUPFAM" id="SSF51419">
    <property type="entry name" value="PLP-binding barrel"/>
    <property type="match status" value="1"/>
</dbReference>
<evidence type="ECO:0000313" key="13">
    <source>
        <dbReference type="Ensembl" id="ENSSORP00005004549.1"/>
    </source>
</evidence>
<reference evidence="13" key="1">
    <citation type="submission" date="2019-06" db="EMBL/GenBank/DDBJ databases">
        <authorList>
            <consortium name="Wellcome Sanger Institute Data Sharing"/>
        </authorList>
    </citation>
    <scope>NUCLEOTIDE SEQUENCE [LARGE SCALE GENOMIC DNA]</scope>
</reference>
<evidence type="ECO:0000256" key="1">
    <source>
        <dbReference type="ARBA" id="ARBA00001933"/>
    </source>
</evidence>
<gene>
    <name evidence="13" type="primary">LOC115436597</name>
</gene>
<organism evidence="13 14">
    <name type="scientific">Sphaeramia orbicularis</name>
    <name type="common">orbiculate cardinalfish</name>
    <dbReference type="NCBI Taxonomy" id="375764"/>
    <lineage>
        <taxon>Eukaryota</taxon>
        <taxon>Metazoa</taxon>
        <taxon>Chordata</taxon>
        <taxon>Craniata</taxon>
        <taxon>Vertebrata</taxon>
        <taxon>Euteleostomi</taxon>
        <taxon>Actinopterygii</taxon>
        <taxon>Neopterygii</taxon>
        <taxon>Teleostei</taxon>
        <taxon>Neoteleostei</taxon>
        <taxon>Acanthomorphata</taxon>
        <taxon>Gobiaria</taxon>
        <taxon>Kurtiformes</taxon>
        <taxon>Apogonoidei</taxon>
        <taxon>Apogonidae</taxon>
        <taxon>Apogoninae</taxon>
        <taxon>Sphaeramia</taxon>
    </lineage>
</organism>
<feature type="domain" description="Orn/DAP/Arg decarboxylase 2 N-terminal" evidence="12">
    <location>
        <begin position="46"/>
        <end position="280"/>
    </location>
</feature>
<evidence type="ECO:0000256" key="7">
    <source>
        <dbReference type="ARBA" id="ARBA00034138"/>
    </source>
</evidence>
<dbReference type="CDD" id="cd00622">
    <property type="entry name" value="PLPDE_III_ODC"/>
    <property type="match status" value="1"/>
</dbReference>
<dbReference type="PANTHER" id="PTHR11482:SF6">
    <property type="entry name" value="ORNITHINE DECARBOXYLASE 1-RELATED"/>
    <property type="match status" value="1"/>
</dbReference>
<dbReference type="PANTHER" id="PTHR11482">
    <property type="entry name" value="ARGININE/DIAMINOPIMELATE/ORNITHINE DECARBOXYLASE"/>
    <property type="match status" value="1"/>
</dbReference>
<accession>A0A672YJ15</accession>
<dbReference type="PROSITE" id="PS00878">
    <property type="entry name" value="ODR_DC_2_1"/>
    <property type="match status" value="1"/>
</dbReference>
<dbReference type="PRINTS" id="PR01182">
    <property type="entry name" value="ORNDCRBXLASE"/>
</dbReference>
<dbReference type="InterPro" id="IPR022657">
    <property type="entry name" value="De-COase2_CS"/>
</dbReference>
<evidence type="ECO:0000256" key="3">
    <source>
        <dbReference type="ARBA" id="ARBA00022898"/>
    </source>
</evidence>
<keyword evidence="5" id="KW-0456">Lyase</keyword>
<dbReference type="Gene3D" id="2.40.37.10">
    <property type="entry name" value="Lyase, Ornithine Decarboxylase, Chain A, domain 1"/>
    <property type="match status" value="1"/>
</dbReference>
<feature type="active site" description="Proton donor" evidence="11">
    <location>
        <position position="349"/>
    </location>
</feature>
<comment type="similarity">
    <text evidence="2">Belongs to the Orn/Lys/Arg decarboxylase class-II family.</text>
</comment>
<proteinExistence type="inferred from homology"/>
<dbReference type="Ensembl" id="ENSSORT00005004683.1">
    <property type="protein sequence ID" value="ENSSORP00005004549.1"/>
    <property type="gene ID" value="ENSSORG00005001633.1"/>
</dbReference>
<comment type="pathway">
    <text evidence="6">Amine and polyamine biosynthesis; putrescine biosynthesis via L-ornithine pathway; putrescine from L-ornithine: step 1/1.</text>
</comment>
<protein>
    <recommendedName>
        <fullName evidence="7">ornithine decarboxylase</fullName>
        <ecNumber evidence="7">4.1.1.17</ecNumber>
    </recommendedName>
</protein>
<dbReference type="InterPro" id="IPR000183">
    <property type="entry name" value="Orn/DAP/Arg_de-COase"/>
</dbReference>
<comment type="cofactor">
    <cofactor evidence="1 11">
        <name>pyridoxal 5'-phosphate</name>
        <dbReference type="ChEBI" id="CHEBI:597326"/>
    </cofactor>
</comment>
<feature type="modified residue" description="N6-(pyridoxal phosphate)lysine" evidence="11">
    <location>
        <position position="69"/>
    </location>
</feature>
<dbReference type="InParanoid" id="A0A672YJ15"/>
<dbReference type="Proteomes" id="UP000472271">
    <property type="component" value="Chromosome 2"/>
</dbReference>
<keyword evidence="14" id="KW-1185">Reference proteome</keyword>
<comment type="subunit">
    <text evidence="9">Homodimer. Only the dimer is catalytically active, as the active sites are constructed of residues from both monomers.</text>
</comment>
<evidence type="ECO:0000256" key="2">
    <source>
        <dbReference type="ARBA" id="ARBA00008872"/>
    </source>
</evidence>
<evidence type="ECO:0000256" key="10">
    <source>
        <dbReference type="ARBA" id="ARBA00049127"/>
    </source>
</evidence>
<dbReference type="GO" id="GO:0033387">
    <property type="term" value="P:putrescine biosynthetic process from arginine, via ornithine"/>
    <property type="evidence" value="ECO:0007669"/>
    <property type="project" value="TreeGrafter"/>
</dbReference>
<keyword evidence="3 11" id="KW-0663">Pyridoxal phosphate</keyword>
<name>A0A672YJ15_9TELE</name>
<evidence type="ECO:0000256" key="11">
    <source>
        <dbReference type="PIRSR" id="PIRSR600183-50"/>
    </source>
</evidence>
<dbReference type="GO" id="GO:0005737">
    <property type="term" value="C:cytoplasm"/>
    <property type="evidence" value="ECO:0007669"/>
    <property type="project" value="TreeGrafter"/>
</dbReference>
<dbReference type="AlphaFoldDB" id="A0A672YJ15"/>
<dbReference type="Gene3D" id="3.20.20.10">
    <property type="entry name" value="Alanine racemase"/>
    <property type="match status" value="1"/>
</dbReference>